<gene>
    <name evidence="1" type="ORF">RJ45_01025</name>
</gene>
<dbReference type="InterPro" id="IPR010982">
    <property type="entry name" value="Lambda_DNA-bd_dom_sf"/>
</dbReference>
<dbReference type="InterPro" id="IPR001387">
    <property type="entry name" value="Cro/C1-type_HTH"/>
</dbReference>
<dbReference type="GO" id="GO:0003677">
    <property type="term" value="F:DNA binding"/>
    <property type="evidence" value="ECO:0007669"/>
    <property type="project" value="InterPro"/>
</dbReference>
<accession>A0A0B9GKS8</accession>
<dbReference type="RefSeq" id="WP_039456670.1">
    <property type="nucleotide sequence ID" value="NZ_JWLZ01000006.1"/>
</dbReference>
<dbReference type="Proteomes" id="UP000031278">
    <property type="component" value="Unassembled WGS sequence"/>
</dbReference>
<evidence type="ECO:0000313" key="2">
    <source>
        <dbReference type="Proteomes" id="UP000031278"/>
    </source>
</evidence>
<proteinExistence type="predicted"/>
<comment type="caution">
    <text evidence="1">The sequence shown here is derived from an EMBL/GenBank/DDBJ whole genome shotgun (WGS) entry which is preliminary data.</text>
</comment>
<evidence type="ECO:0000313" key="1">
    <source>
        <dbReference type="EMBL" id="KHT65450.1"/>
    </source>
</evidence>
<reference evidence="1 2" key="1">
    <citation type="submission" date="2014-12" db="EMBL/GenBank/DDBJ databases">
        <title>Genome sequencing of Photobacterium gaetbulicola AD005a.</title>
        <authorList>
            <person name="Adrian T.G.S."/>
            <person name="Chan K.G."/>
        </authorList>
    </citation>
    <scope>NUCLEOTIDE SEQUENCE [LARGE SCALE GENOMIC DNA]</scope>
    <source>
        <strain evidence="1 2">AD005a</strain>
    </source>
</reference>
<dbReference type="AlphaFoldDB" id="A0A0B9GKS8"/>
<dbReference type="EMBL" id="JWLZ01000006">
    <property type="protein sequence ID" value="KHT65450.1"/>
    <property type="molecule type" value="Genomic_DNA"/>
</dbReference>
<dbReference type="SUPFAM" id="SSF47413">
    <property type="entry name" value="lambda repressor-like DNA-binding domains"/>
    <property type="match status" value="1"/>
</dbReference>
<protein>
    <recommendedName>
        <fullName evidence="3">HTH cro/C1-type domain-containing protein</fullName>
    </recommendedName>
</protein>
<dbReference type="Gene3D" id="1.10.260.40">
    <property type="entry name" value="lambda repressor-like DNA-binding domains"/>
    <property type="match status" value="1"/>
</dbReference>
<evidence type="ECO:0008006" key="3">
    <source>
        <dbReference type="Google" id="ProtNLM"/>
    </source>
</evidence>
<name>A0A0B9GKS8_9GAMM</name>
<sequence>MTYTIELMDMVKAKYKLGSDYQLAKKLNVTGARVSNWRCGKNSMDWEIAFQIADLLEIDDQNVVYGLLKDKYENPRIINVLDEKTFT</sequence>
<dbReference type="CDD" id="cd00093">
    <property type="entry name" value="HTH_XRE"/>
    <property type="match status" value="1"/>
</dbReference>
<organism evidence="1 2">
    <name type="scientific">Photobacterium gaetbulicola</name>
    <dbReference type="NCBI Taxonomy" id="1295392"/>
    <lineage>
        <taxon>Bacteria</taxon>
        <taxon>Pseudomonadati</taxon>
        <taxon>Pseudomonadota</taxon>
        <taxon>Gammaproteobacteria</taxon>
        <taxon>Vibrionales</taxon>
        <taxon>Vibrionaceae</taxon>
        <taxon>Photobacterium</taxon>
    </lineage>
</organism>